<organism evidence="1 2">
    <name type="scientific">Agrocybe chaxingu</name>
    <dbReference type="NCBI Taxonomy" id="84603"/>
    <lineage>
        <taxon>Eukaryota</taxon>
        <taxon>Fungi</taxon>
        <taxon>Dikarya</taxon>
        <taxon>Basidiomycota</taxon>
        <taxon>Agaricomycotina</taxon>
        <taxon>Agaricomycetes</taxon>
        <taxon>Agaricomycetidae</taxon>
        <taxon>Agaricales</taxon>
        <taxon>Agaricineae</taxon>
        <taxon>Strophariaceae</taxon>
        <taxon>Agrocybe</taxon>
    </lineage>
</organism>
<sequence>MLSPRTSPVRLRSSTSFHHLFRPPALGDVMRLWKVVSSIASDRFVPEVLLCPYALHPRAQMMRTLNSYLWNTREVIRAAVILVEGFEPVAKLSKRSATVSFPSSPSADNWGALRAHYRETKNLGTVEVEEKLNEIQKFLTVRQVNFLYKIWSMNVMLHTDETGRKIAIDSRLQLRSKPEVRKTMASQIPALLSSCHNWHCLATSLGLKPNQRLACSQPAMEVFFPLQDTLPIPQALEPASVPVDALSFDHCMVQSAELNGGSTWSEFGLDGLNFASVTLPAHYMENPEALFAEIEEASSWFSNPDLPDVHSTLNRNRIKYHMWIFLDQYDDQANFAFLPLYPLESQTEPRGYVGSFLRRAQGAWDALMTLDFSLSIALKRSTSRVMYLAHNMEEGQFVLDYVASRARAATNALLNSKELSLGQYEVWRMNLRKEIRSAACVYGLCGFRKWEVQLDPIISGLSVLFMSPAPDDLPTALAQIGSLPLDTSPESPSKEAAAYECSWWDDLNKRPYEPVKWTRSLSYHLAYFGNADS</sequence>
<comment type="caution">
    <text evidence="1">The sequence shown here is derived from an EMBL/GenBank/DDBJ whole genome shotgun (WGS) entry which is preliminary data.</text>
</comment>
<keyword evidence="2" id="KW-1185">Reference proteome</keyword>
<accession>A0A9W8K2R2</accession>
<dbReference type="Proteomes" id="UP001148786">
    <property type="component" value="Unassembled WGS sequence"/>
</dbReference>
<name>A0A9W8K2R2_9AGAR</name>
<dbReference type="OrthoDB" id="10635200at2759"/>
<protein>
    <submittedName>
        <fullName evidence="1">Uncharacterized protein</fullName>
    </submittedName>
</protein>
<dbReference type="AlphaFoldDB" id="A0A9W8K2R2"/>
<reference evidence="1" key="1">
    <citation type="submission" date="2022-07" db="EMBL/GenBank/DDBJ databases">
        <title>Genome Sequence of Agrocybe chaxingu.</title>
        <authorList>
            <person name="Buettner E."/>
        </authorList>
    </citation>
    <scope>NUCLEOTIDE SEQUENCE</scope>
    <source>
        <strain evidence="1">MP-N11</strain>
    </source>
</reference>
<gene>
    <name evidence="1" type="ORF">NLJ89_g4109</name>
</gene>
<dbReference type="EMBL" id="JANKHO010000328">
    <property type="protein sequence ID" value="KAJ3511424.1"/>
    <property type="molecule type" value="Genomic_DNA"/>
</dbReference>
<evidence type="ECO:0000313" key="1">
    <source>
        <dbReference type="EMBL" id="KAJ3511424.1"/>
    </source>
</evidence>
<evidence type="ECO:0000313" key="2">
    <source>
        <dbReference type="Proteomes" id="UP001148786"/>
    </source>
</evidence>
<proteinExistence type="predicted"/>